<feature type="binding site" evidence="5">
    <location>
        <position position="141"/>
    </location>
    <ligand>
        <name>substrate</name>
    </ligand>
</feature>
<feature type="binding site" evidence="5">
    <location>
        <position position="71"/>
    </location>
    <ligand>
        <name>Mg(2+)</name>
        <dbReference type="ChEBI" id="CHEBI:18420"/>
        <label>2</label>
    </ligand>
</feature>
<proteinExistence type="inferred from homology"/>
<dbReference type="EC" id="3.6.1.1" evidence="5"/>
<feature type="binding site" evidence="5">
    <location>
        <position position="56"/>
    </location>
    <ligand>
        <name>substrate</name>
    </ligand>
</feature>
<keyword evidence="4 5" id="KW-0460">Magnesium</keyword>
<evidence type="ECO:0000313" key="7">
    <source>
        <dbReference type="Proteomes" id="UP000285478"/>
    </source>
</evidence>
<feature type="binding site" evidence="5">
    <location>
        <position position="103"/>
    </location>
    <ligand>
        <name>Mg(2+)</name>
        <dbReference type="ChEBI" id="CHEBI:18420"/>
        <label>1</label>
    </ligand>
</feature>
<dbReference type="GO" id="GO:0006796">
    <property type="term" value="P:phosphate-containing compound metabolic process"/>
    <property type="evidence" value="ECO:0007669"/>
    <property type="project" value="InterPro"/>
</dbReference>
<dbReference type="InterPro" id="IPR008162">
    <property type="entry name" value="Pyrophosphatase"/>
</dbReference>
<evidence type="ECO:0000256" key="2">
    <source>
        <dbReference type="ARBA" id="ARBA00022723"/>
    </source>
</evidence>
<comment type="cofactor">
    <cofactor evidence="1 5">
        <name>Mg(2+)</name>
        <dbReference type="ChEBI" id="CHEBI:18420"/>
    </cofactor>
</comment>
<dbReference type="HAMAP" id="MF_00209">
    <property type="entry name" value="Inorganic_PPase"/>
    <property type="match status" value="1"/>
</dbReference>
<name>A0A410H3X0_9GAMM</name>
<comment type="subcellular location">
    <subcellularLocation>
        <location evidence="5">Cytoplasm</location>
    </subcellularLocation>
</comment>
<organism evidence="6 7">
    <name type="scientific">Hydrogenovibrio thermophilus</name>
    <dbReference type="NCBI Taxonomy" id="265883"/>
    <lineage>
        <taxon>Bacteria</taxon>
        <taxon>Pseudomonadati</taxon>
        <taxon>Pseudomonadota</taxon>
        <taxon>Gammaproteobacteria</taxon>
        <taxon>Thiotrichales</taxon>
        <taxon>Piscirickettsiaceae</taxon>
        <taxon>Hydrogenovibrio</taxon>
    </lineage>
</organism>
<dbReference type="Pfam" id="PF00719">
    <property type="entry name" value="Pyrophosphatase"/>
    <property type="match status" value="1"/>
</dbReference>
<feature type="binding site" evidence="5">
    <location>
        <position position="44"/>
    </location>
    <ligand>
        <name>substrate</name>
    </ligand>
</feature>
<dbReference type="RefSeq" id="WP_029938382.1">
    <property type="nucleotide sequence ID" value="NZ_CP035033.1"/>
</dbReference>
<evidence type="ECO:0000256" key="1">
    <source>
        <dbReference type="ARBA" id="ARBA00001946"/>
    </source>
</evidence>
<accession>A0A410H3X0</accession>
<dbReference type="PROSITE" id="PS00387">
    <property type="entry name" value="PPASE"/>
    <property type="match status" value="1"/>
</dbReference>
<evidence type="ECO:0000313" key="6">
    <source>
        <dbReference type="EMBL" id="QAB15619.1"/>
    </source>
</evidence>
<dbReference type="Gene3D" id="3.90.80.10">
    <property type="entry name" value="Inorganic pyrophosphatase"/>
    <property type="match status" value="1"/>
</dbReference>
<dbReference type="AlphaFoldDB" id="A0A410H3X0"/>
<comment type="subunit">
    <text evidence="5">Homohexamer.</text>
</comment>
<keyword evidence="3 5" id="KW-0378">Hydrolase</keyword>
<comment type="function">
    <text evidence="5">Catalyzes the hydrolysis of inorganic pyrophosphate (PPi) forming two phosphate ions.</text>
</comment>
<dbReference type="GO" id="GO:0000287">
    <property type="term" value="F:magnesium ion binding"/>
    <property type="evidence" value="ECO:0007669"/>
    <property type="project" value="UniProtKB-UniRule"/>
</dbReference>
<feature type="binding site" evidence="5">
    <location>
        <position position="30"/>
    </location>
    <ligand>
        <name>substrate</name>
    </ligand>
</feature>
<evidence type="ECO:0000256" key="5">
    <source>
        <dbReference type="HAMAP-Rule" id="MF_00209"/>
    </source>
</evidence>
<keyword evidence="2 5" id="KW-0479">Metal-binding</keyword>
<dbReference type="Proteomes" id="UP000285478">
    <property type="component" value="Chromosome"/>
</dbReference>
<sequence length="182" mass="20157">MGYSAVPAGKDAPNDINVIIEIPAFAPPIKYEVDKETDLVWVDRLQGATMQYPANYGYINDTLSNDGDPVDVLVVTPHPLMIGSVIRCRPIGIFHMTDDGGEDAKVIAVPVDKLTPIYKDVEKVEDIPLLKEQVELFFSHYKDIEPGKWVKVDGWGDVEAARKEILDGIEQYEATKMGSQPA</sequence>
<dbReference type="InterPro" id="IPR036649">
    <property type="entry name" value="Pyrophosphatase_sf"/>
</dbReference>
<evidence type="ECO:0000256" key="4">
    <source>
        <dbReference type="ARBA" id="ARBA00022842"/>
    </source>
</evidence>
<keyword evidence="7" id="KW-1185">Reference proteome</keyword>
<comment type="catalytic activity">
    <reaction evidence="5">
        <text>diphosphate + H2O = 2 phosphate + H(+)</text>
        <dbReference type="Rhea" id="RHEA:24576"/>
        <dbReference type="ChEBI" id="CHEBI:15377"/>
        <dbReference type="ChEBI" id="CHEBI:15378"/>
        <dbReference type="ChEBI" id="CHEBI:33019"/>
        <dbReference type="ChEBI" id="CHEBI:43474"/>
        <dbReference type="EC" id="3.6.1.1"/>
    </reaction>
</comment>
<keyword evidence="5" id="KW-0963">Cytoplasm</keyword>
<feature type="binding site" evidence="5">
    <location>
        <position position="66"/>
    </location>
    <ligand>
        <name>Mg(2+)</name>
        <dbReference type="ChEBI" id="CHEBI:18420"/>
        <label>1</label>
    </ligand>
</feature>
<dbReference type="SUPFAM" id="SSF50324">
    <property type="entry name" value="Inorganic pyrophosphatase"/>
    <property type="match status" value="1"/>
</dbReference>
<dbReference type="KEGG" id="htr:EPV75_08020"/>
<protein>
    <recommendedName>
        <fullName evidence="5">Inorganic pyrophosphatase</fullName>
        <ecNumber evidence="5">3.6.1.1</ecNumber>
    </recommendedName>
    <alternativeName>
        <fullName evidence="5">Pyrophosphate phospho-hydrolase</fullName>
        <shortName evidence="5">PPase</shortName>
    </alternativeName>
</protein>
<dbReference type="EMBL" id="CP035033">
    <property type="protein sequence ID" value="QAB15619.1"/>
    <property type="molecule type" value="Genomic_DNA"/>
</dbReference>
<dbReference type="GO" id="GO:0004427">
    <property type="term" value="F:inorganic diphosphate phosphatase activity"/>
    <property type="evidence" value="ECO:0007669"/>
    <property type="project" value="UniProtKB-UniRule"/>
</dbReference>
<reference evidence="6 7" key="1">
    <citation type="journal article" date="2018" name="Environ. Microbiol.">
        <title>Genomes of ubiquitous marine and hypersaline Hydrogenovibrio, Thiomicrorhabdus and Thiomicrospira spp. encode a diversity of mechanisms to sustain chemolithoautotrophy in heterogeneous environments.</title>
        <authorList>
            <person name="Scott K.M."/>
            <person name="Williams J."/>
            <person name="Porter C.M.B."/>
            <person name="Russel S."/>
            <person name="Harmer T.L."/>
            <person name="Paul J.H."/>
            <person name="Antonen K.M."/>
            <person name="Bridges M.K."/>
            <person name="Camper G.J."/>
            <person name="Campla C.K."/>
            <person name="Casella L.G."/>
            <person name="Chase E."/>
            <person name="Conrad J.W."/>
            <person name="Cruz M.C."/>
            <person name="Dunlap D.S."/>
            <person name="Duran L."/>
            <person name="Fahsbender E.M."/>
            <person name="Goldsmith D.B."/>
            <person name="Keeley R.F."/>
            <person name="Kondoff M.R."/>
            <person name="Kussy B.I."/>
            <person name="Lane M.K."/>
            <person name="Lawler S."/>
            <person name="Leigh B.A."/>
            <person name="Lewis C."/>
            <person name="Lostal L.M."/>
            <person name="Marking D."/>
            <person name="Mancera P.A."/>
            <person name="McClenthan E.C."/>
            <person name="McIntyre E.A."/>
            <person name="Mine J.A."/>
            <person name="Modi S."/>
            <person name="Moore B.D."/>
            <person name="Morgan W.A."/>
            <person name="Nelson K.M."/>
            <person name="Nguyen K.N."/>
            <person name="Ogburn N."/>
            <person name="Parrino D.G."/>
            <person name="Pedapudi A.D."/>
            <person name="Pelham R.P."/>
            <person name="Preece A.M."/>
            <person name="Rampersad E.A."/>
            <person name="Richardson J.C."/>
            <person name="Rodgers C.M."/>
            <person name="Schaffer B.L."/>
            <person name="Sheridan N.E."/>
            <person name="Solone M.R."/>
            <person name="Staley Z.R."/>
            <person name="Tabuchi M."/>
            <person name="Waide R.J."/>
            <person name="Wanjugi P.W."/>
            <person name="Young S."/>
            <person name="Clum A."/>
            <person name="Daum C."/>
            <person name="Huntemann M."/>
            <person name="Ivanova N."/>
            <person name="Kyrpides N."/>
            <person name="Mikhailova N."/>
            <person name="Palaniappan K."/>
            <person name="Pillay M."/>
            <person name="Reddy T.B.K."/>
            <person name="Shapiro N."/>
            <person name="Stamatis D."/>
            <person name="Varghese N."/>
            <person name="Woyke T."/>
            <person name="Boden R."/>
            <person name="Freyermuth S.K."/>
            <person name="Kerfeld C.A."/>
        </authorList>
    </citation>
    <scope>NUCLEOTIDE SEQUENCE [LARGE SCALE GENOMIC DNA]</scope>
    <source>
        <strain evidence="6 7">JR-2</strain>
    </source>
</reference>
<evidence type="ECO:0000256" key="3">
    <source>
        <dbReference type="ARBA" id="ARBA00022801"/>
    </source>
</evidence>
<dbReference type="CDD" id="cd00412">
    <property type="entry name" value="pyrophosphatase"/>
    <property type="match status" value="1"/>
</dbReference>
<dbReference type="PANTHER" id="PTHR10286">
    <property type="entry name" value="INORGANIC PYROPHOSPHATASE"/>
    <property type="match status" value="1"/>
</dbReference>
<comment type="similarity">
    <text evidence="5">Belongs to the PPase family.</text>
</comment>
<dbReference type="GO" id="GO:0005737">
    <property type="term" value="C:cytoplasm"/>
    <property type="evidence" value="ECO:0007669"/>
    <property type="project" value="UniProtKB-SubCell"/>
</dbReference>
<dbReference type="NCBIfam" id="NF002317">
    <property type="entry name" value="PRK01250.1"/>
    <property type="match status" value="1"/>
</dbReference>
<feature type="binding site" evidence="5">
    <location>
        <position position="71"/>
    </location>
    <ligand>
        <name>Mg(2+)</name>
        <dbReference type="ChEBI" id="CHEBI:18420"/>
        <label>1</label>
    </ligand>
</feature>
<gene>
    <name evidence="5" type="primary">ppa</name>
    <name evidence="6" type="ORF">EPV75_08020</name>
</gene>